<dbReference type="KEGG" id="lack:FLP15_04265"/>
<evidence type="ECO:0000313" key="2">
    <source>
        <dbReference type="Proteomes" id="UP000315128"/>
    </source>
</evidence>
<name>A0A514Z7F8_9LACT</name>
<evidence type="ECO:0000313" key="1">
    <source>
        <dbReference type="EMBL" id="QDK70530.1"/>
    </source>
</evidence>
<dbReference type="RefSeq" id="WP_142766132.1">
    <property type="nucleotide sequence ID" value="NZ_CP041356.1"/>
</dbReference>
<proteinExistence type="predicted"/>
<organism evidence="1 2">
    <name type="scientific">Lactococcus protaetiae</name>
    <dbReference type="NCBI Taxonomy" id="2592653"/>
    <lineage>
        <taxon>Bacteria</taxon>
        <taxon>Bacillati</taxon>
        <taxon>Bacillota</taxon>
        <taxon>Bacilli</taxon>
        <taxon>Lactobacillales</taxon>
        <taxon>Streptococcaceae</taxon>
        <taxon>Lactococcus</taxon>
    </lineage>
</organism>
<accession>A0A514Z7F8</accession>
<dbReference type="Proteomes" id="UP000315128">
    <property type="component" value="Chromosome"/>
</dbReference>
<protein>
    <submittedName>
        <fullName evidence="1">Uncharacterized protein</fullName>
    </submittedName>
</protein>
<sequence length="88" mass="10108">MLARTYFDKFQDIFITGATRSSFFQFDDPLTSDRPYNFMTLQGHAYPVPEQALRTSLVSKYAALPDYPNPESVKFDSNSQILVFKLSN</sequence>
<reference evidence="1 2" key="1">
    <citation type="submission" date="2019-07" db="EMBL/GenBank/DDBJ databases">
        <title>Genome sequencing of KACC 19320.</title>
        <authorList>
            <person name="Heo J."/>
            <person name="Kim S.-J."/>
            <person name="Kim J.-S."/>
            <person name="Hong S.-B."/>
            <person name="Kwon S.-W."/>
        </authorList>
    </citation>
    <scope>NUCLEOTIDE SEQUENCE [LARGE SCALE GENOMIC DNA]</scope>
    <source>
        <strain evidence="1 2">KACC 19320</strain>
    </source>
</reference>
<dbReference type="EMBL" id="CP041356">
    <property type="protein sequence ID" value="QDK70530.1"/>
    <property type="molecule type" value="Genomic_DNA"/>
</dbReference>
<dbReference type="AlphaFoldDB" id="A0A514Z7F8"/>
<gene>
    <name evidence="1" type="ORF">FLP15_04265</name>
</gene>
<keyword evidence="2" id="KW-1185">Reference proteome</keyword>